<dbReference type="InterPro" id="IPR013783">
    <property type="entry name" value="Ig-like_fold"/>
</dbReference>
<proteinExistence type="predicted"/>
<keyword evidence="1" id="KW-1133">Transmembrane helix</keyword>
<sequence>MKNYFSLFNNKKKYYIGFTIVVLFCVIMWLFTYFFSPIPRLKAENIKAKEISITWKSSKGATIYNIYKLDQENGEYSKIATVKENKFTDYNLNPDYKYWYKVSAIINGEEGKLSSSIGVYTKKLPGSPTNLVIESYTFDNVKIKWGPVNNIDKYIIYRKDEDKGDFKKVGESKDSTYLDTKLKSTSKYNYKITAVDKNGEGNFSEAIEVITREKVNEMGNSGNNIENDGYAAEQGEWIYFVNKSAGFNSLYKVRKDGTSLKKLFDGSIQDINVVDNRIYFLNFSSGFSVCKINTDGSGYKEIITGLLYGFTIKGNWLYYDDKGINKINLMSLKTEKLTNVPAGSINIEDDWIYYSNISDKNRIYKIKTDGSNNTKLTDKRTSKIIIYEDWIYFTDLGDKNSPLYRMKKDGSDCIKVIDYGVTSFNIGKDTLIYNLRIGNSQMVFKSDIDGKKQSKVTDIYYSSINIIDNYAFIYGNASERVEVIKIKDDLEDKSFDIGEM</sequence>
<dbReference type="SUPFAM" id="SSF49265">
    <property type="entry name" value="Fibronectin type III"/>
    <property type="match status" value="2"/>
</dbReference>
<dbReference type="InterPro" id="IPR053369">
    <property type="entry name" value="SrfA-induced_signal"/>
</dbReference>
<protein>
    <submittedName>
        <fullName evidence="3">DUF5050 domain-containing protein</fullName>
    </submittedName>
</protein>
<gene>
    <name evidence="3" type="ORF">ACJDUG_15280</name>
</gene>
<dbReference type="SMART" id="SM00060">
    <property type="entry name" value="FN3"/>
    <property type="match status" value="2"/>
</dbReference>
<dbReference type="Proteomes" id="UP001623591">
    <property type="component" value="Unassembled WGS sequence"/>
</dbReference>
<dbReference type="Pfam" id="PF16472">
    <property type="entry name" value="DUF5050"/>
    <property type="match status" value="1"/>
</dbReference>
<dbReference type="PANTHER" id="PTHR32256:SF17">
    <property type="entry name" value="EGF-LIKE DOMAIN-CONTAINING PROTEIN"/>
    <property type="match status" value="1"/>
</dbReference>
<feature type="domain" description="Fibronectin type-III" evidence="2">
    <location>
        <begin position="127"/>
        <end position="214"/>
    </location>
</feature>
<evidence type="ECO:0000313" key="3">
    <source>
        <dbReference type="EMBL" id="MFL0248320.1"/>
    </source>
</evidence>
<feature type="domain" description="Fibronectin type-III" evidence="2">
    <location>
        <begin position="37"/>
        <end position="124"/>
    </location>
</feature>
<name>A0ABW8T7A2_9CLOT</name>
<evidence type="ECO:0000313" key="4">
    <source>
        <dbReference type="Proteomes" id="UP001623591"/>
    </source>
</evidence>
<keyword evidence="4" id="KW-1185">Reference proteome</keyword>
<dbReference type="RefSeq" id="WP_406770747.1">
    <property type="nucleotide sequence ID" value="NZ_JBJHZZ010000015.1"/>
</dbReference>
<dbReference type="SUPFAM" id="SSF63825">
    <property type="entry name" value="YWTD domain"/>
    <property type="match status" value="2"/>
</dbReference>
<feature type="transmembrane region" description="Helical" evidence="1">
    <location>
        <begin position="14"/>
        <end position="35"/>
    </location>
</feature>
<dbReference type="EMBL" id="JBJHZZ010000015">
    <property type="protein sequence ID" value="MFL0248320.1"/>
    <property type="molecule type" value="Genomic_DNA"/>
</dbReference>
<evidence type="ECO:0000259" key="2">
    <source>
        <dbReference type="PROSITE" id="PS50853"/>
    </source>
</evidence>
<comment type="caution">
    <text evidence="3">The sequence shown here is derived from an EMBL/GenBank/DDBJ whole genome shotgun (WGS) entry which is preliminary data.</text>
</comment>
<dbReference type="InterPro" id="IPR003961">
    <property type="entry name" value="FN3_dom"/>
</dbReference>
<evidence type="ECO:0000256" key="1">
    <source>
        <dbReference type="SAM" id="Phobius"/>
    </source>
</evidence>
<organism evidence="3 4">
    <name type="scientific">Candidatus Clostridium stratigraminis</name>
    <dbReference type="NCBI Taxonomy" id="3381661"/>
    <lineage>
        <taxon>Bacteria</taxon>
        <taxon>Bacillati</taxon>
        <taxon>Bacillota</taxon>
        <taxon>Clostridia</taxon>
        <taxon>Eubacteriales</taxon>
        <taxon>Clostridiaceae</taxon>
        <taxon>Clostridium</taxon>
    </lineage>
</organism>
<keyword evidence="1" id="KW-0812">Transmembrane</keyword>
<keyword evidence="1" id="KW-0472">Membrane</keyword>
<dbReference type="PROSITE" id="PS50853">
    <property type="entry name" value="FN3"/>
    <property type="match status" value="2"/>
</dbReference>
<accession>A0ABW8T7A2</accession>
<dbReference type="Pfam" id="PF00041">
    <property type="entry name" value="fn3"/>
    <property type="match status" value="1"/>
</dbReference>
<dbReference type="PANTHER" id="PTHR32256">
    <property type="match status" value="1"/>
</dbReference>
<reference evidence="3 4" key="1">
    <citation type="submission" date="2024-11" db="EMBL/GenBank/DDBJ databases">
        <authorList>
            <person name="Heng Y.C."/>
            <person name="Lim A.C.H."/>
            <person name="Lee J.K.Y."/>
            <person name="Kittelmann S."/>
        </authorList>
    </citation>
    <scope>NUCLEOTIDE SEQUENCE [LARGE SCALE GENOMIC DNA]</scope>
    <source>
        <strain evidence="3 4">WILCCON 0185</strain>
    </source>
</reference>
<dbReference type="InterPro" id="IPR032485">
    <property type="entry name" value="LRP1-like_beta_prop"/>
</dbReference>
<dbReference type="Gene3D" id="2.60.40.10">
    <property type="entry name" value="Immunoglobulins"/>
    <property type="match status" value="2"/>
</dbReference>
<dbReference type="CDD" id="cd00063">
    <property type="entry name" value="FN3"/>
    <property type="match status" value="2"/>
</dbReference>
<dbReference type="InterPro" id="IPR036116">
    <property type="entry name" value="FN3_sf"/>
</dbReference>